<dbReference type="RefSeq" id="WP_144387319.1">
    <property type="nucleotide sequence ID" value="NZ_CANNCB010000001.1"/>
</dbReference>
<evidence type="ECO:0000256" key="1">
    <source>
        <dbReference type="ARBA" id="ARBA00023122"/>
    </source>
</evidence>
<dbReference type="Pfam" id="PF00027">
    <property type="entry name" value="cNMP_binding"/>
    <property type="match status" value="1"/>
</dbReference>
<dbReference type="InterPro" id="IPR018490">
    <property type="entry name" value="cNMP-bd_dom_sf"/>
</dbReference>
<accession>A0A557PFI3</accession>
<dbReference type="InterPro" id="IPR000595">
    <property type="entry name" value="cNMP-bd_dom"/>
</dbReference>
<dbReference type="AlphaFoldDB" id="A0A557PFI3"/>
<dbReference type="SUPFAM" id="SSF51206">
    <property type="entry name" value="cAMP-binding domain-like"/>
    <property type="match status" value="1"/>
</dbReference>
<dbReference type="Pfam" id="PF10335">
    <property type="entry name" value="DUF294_C"/>
    <property type="match status" value="1"/>
</dbReference>
<dbReference type="CDD" id="cd05401">
    <property type="entry name" value="NT_GlnE_GlnD_like"/>
    <property type="match status" value="1"/>
</dbReference>
<dbReference type="CDD" id="cd04587">
    <property type="entry name" value="CBS_pair_CAP-ED_NT_Pol-beta-like_DUF294_assoc"/>
    <property type="match status" value="1"/>
</dbReference>
<dbReference type="PANTHER" id="PTHR43080:SF2">
    <property type="entry name" value="CBS DOMAIN-CONTAINING PROTEIN"/>
    <property type="match status" value="1"/>
</dbReference>
<name>A0A557PFI3_9VIBR</name>
<feature type="domain" description="CBS" evidence="5">
    <location>
        <begin position="229"/>
        <end position="284"/>
    </location>
</feature>
<organism evidence="6 7">
    <name type="scientific">Vibrio algivorus</name>
    <dbReference type="NCBI Taxonomy" id="1667024"/>
    <lineage>
        <taxon>Bacteria</taxon>
        <taxon>Pseudomonadati</taxon>
        <taxon>Pseudomonadota</taxon>
        <taxon>Gammaproteobacteria</taxon>
        <taxon>Vibrionales</taxon>
        <taxon>Vibrionaceae</taxon>
        <taxon>Vibrio</taxon>
    </lineage>
</organism>
<feature type="domain" description="Cyclic nucleotide-binding" evidence="4">
    <location>
        <begin position="17"/>
        <end position="115"/>
    </location>
</feature>
<evidence type="ECO:0000259" key="4">
    <source>
        <dbReference type="PROSITE" id="PS50042"/>
    </source>
</evidence>
<dbReference type="GO" id="GO:0008773">
    <property type="term" value="F:[protein-PII] uridylyltransferase activity"/>
    <property type="evidence" value="ECO:0007669"/>
    <property type="project" value="InterPro"/>
</dbReference>
<dbReference type="InterPro" id="IPR046342">
    <property type="entry name" value="CBS_dom_sf"/>
</dbReference>
<dbReference type="SMART" id="SM00100">
    <property type="entry name" value="cNMP"/>
    <property type="match status" value="1"/>
</dbReference>
<comment type="caution">
    <text evidence="6">The sequence shown here is derived from an EMBL/GenBank/DDBJ whole genome shotgun (WGS) entry which is preliminary data.</text>
</comment>
<dbReference type="Pfam" id="PF03445">
    <property type="entry name" value="DUF294"/>
    <property type="match status" value="1"/>
</dbReference>
<dbReference type="SUPFAM" id="SSF54631">
    <property type="entry name" value="CBS-domain pair"/>
    <property type="match status" value="1"/>
</dbReference>
<dbReference type="InterPro" id="IPR014710">
    <property type="entry name" value="RmlC-like_jellyroll"/>
</dbReference>
<protein>
    <submittedName>
        <fullName evidence="6">Cyclic nucleotide-binding/CBS domain-containing protein</fullName>
    </submittedName>
</protein>
<evidence type="ECO:0000256" key="2">
    <source>
        <dbReference type="PROSITE-ProRule" id="PRU00703"/>
    </source>
</evidence>
<evidence type="ECO:0000313" key="7">
    <source>
        <dbReference type="Proteomes" id="UP000319828"/>
    </source>
</evidence>
<dbReference type="Pfam" id="PF00571">
    <property type="entry name" value="CBS"/>
    <property type="match status" value="2"/>
</dbReference>
<dbReference type="EMBL" id="VMKJ01000002">
    <property type="protein sequence ID" value="TVO39396.1"/>
    <property type="molecule type" value="Genomic_DNA"/>
</dbReference>
<dbReference type="InterPro" id="IPR005105">
    <property type="entry name" value="GlnD_Uridyltrans_N"/>
</dbReference>
<feature type="domain" description="CBS" evidence="5">
    <location>
        <begin position="156"/>
        <end position="222"/>
    </location>
</feature>
<dbReference type="PANTHER" id="PTHR43080">
    <property type="entry name" value="CBS DOMAIN-CONTAINING PROTEIN CBSX3, MITOCHONDRIAL"/>
    <property type="match status" value="1"/>
</dbReference>
<dbReference type="InterPro" id="IPR018821">
    <property type="entry name" value="DUF294_put_nucleoTrafse_sb-bd"/>
</dbReference>
<feature type="region of interest" description="Disordered" evidence="3">
    <location>
        <begin position="622"/>
        <end position="643"/>
    </location>
</feature>
<proteinExistence type="predicted"/>
<sequence>MEAELQEIQNFLSQFPPFDSLPEEKLAYVANNTEIAYYRENTPIIKFGDHIKDLYMVRSGVVEIYRRKGELYNRLDEGDIFGQMGLLMNGKVRLPATATADSLIYCIPVEVFNELYETEDTFADFVEIENHARLRQALSDNKNANDLTTSKVKTLLTREAFSLDRHQTIQAAAKLMADENISALLITDDSINIDEENDNQVIGIITDRDLCTRVLAEGLDPSTEVSEVMSHELISLDHNAYIYEAMLAMLRCNVHHLPILKNKQPIGVVEVADIIRYESQNSLLLVNQIYQQQNIDDLVSISEQVKDCFVRLVHEDANSHMVGSAMAVIGRSFKQRILELAEEEYGEPPIPYCFLALGSMARDEQLIVTDQDNAIILDNSYDEALHGEYFAKLAEFVCQGLARCGYHLCTGDIMATNPMWRMTRTEWEECFADWIDNPNPKALLNSSIFFDLDGVYGRVKWAESLNGFIVRRARRNNKFLACLARNAINRTPPLGFFKGFVMEKDGRHNNSINLKRRGTAPLADLIRVHALAVGSRAQNSFERLDDIIDAGILPKGRAEDIQDAMEYISMVRIRHQALDVENEIEPDNNIEPDNMSDFERRNLKDAFQILSNAQNFLKYRYHGNSFKNAPPPEKKTEPIRRKR</sequence>
<reference evidence="6 7" key="1">
    <citation type="submission" date="2019-07" db="EMBL/GenBank/DDBJ databases">
        <title>The draft genome sequence of Vibrio algivorus M1486.</title>
        <authorList>
            <person name="Meng X."/>
        </authorList>
    </citation>
    <scope>NUCLEOTIDE SEQUENCE [LARGE SCALE GENOMIC DNA]</scope>
    <source>
        <strain evidence="6 7">M1486</strain>
    </source>
</reference>
<dbReference type="InterPro" id="IPR000644">
    <property type="entry name" value="CBS_dom"/>
</dbReference>
<dbReference type="CDD" id="cd00038">
    <property type="entry name" value="CAP_ED"/>
    <property type="match status" value="1"/>
</dbReference>
<evidence type="ECO:0000313" key="6">
    <source>
        <dbReference type="EMBL" id="TVO39396.1"/>
    </source>
</evidence>
<evidence type="ECO:0000256" key="3">
    <source>
        <dbReference type="SAM" id="MobiDB-lite"/>
    </source>
</evidence>
<gene>
    <name evidence="6" type="ORF">FOF44_02065</name>
</gene>
<dbReference type="InterPro" id="IPR051257">
    <property type="entry name" value="Diverse_CBS-Domain"/>
</dbReference>
<dbReference type="Proteomes" id="UP000319828">
    <property type="component" value="Unassembled WGS sequence"/>
</dbReference>
<feature type="compositionally biased region" description="Basic and acidic residues" evidence="3">
    <location>
        <begin position="632"/>
        <end position="643"/>
    </location>
</feature>
<keyword evidence="1 2" id="KW-0129">CBS domain</keyword>
<evidence type="ECO:0000259" key="5">
    <source>
        <dbReference type="PROSITE" id="PS51371"/>
    </source>
</evidence>
<dbReference type="Gene3D" id="3.10.580.10">
    <property type="entry name" value="CBS-domain"/>
    <property type="match status" value="1"/>
</dbReference>
<dbReference type="PROSITE" id="PS50042">
    <property type="entry name" value="CNMP_BINDING_3"/>
    <property type="match status" value="1"/>
</dbReference>
<dbReference type="PROSITE" id="PS51371">
    <property type="entry name" value="CBS"/>
    <property type="match status" value="2"/>
</dbReference>
<dbReference type="SMART" id="SM00116">
    <property type="entry name" value="CBS"/>
    <property type="match status" value="2"/>
</dbReference>
<dbReference type="Gene3D" id="2.60.120.10">
    <property type="entry name" value="Jelly Rolls"/>
    <property type="match status" value="1"/>
</dbReference>
<dbReference type="OrthoDB" id="9808528at2"/>